<dbReference type="Proteomes" id="UP000753908">
    <property type="component" value="Unassembled WGS sequence"/>
</dbReference>
<dbReference type="AlphaFoldDB" id="A0A951PJ19"/>
<evidence type="ECO:0000256" key="2">
    <source>
        <dbReference type="ARBA" id="ARBA00022801"/>
    </source>
</evidence>
<dbReference type="PRINTS" id="PR00793">
    <property type="entry name" value="PROAMNOPTASE"/>
</dbReference>
<dbReference type="SUPFAM" id="SSF53474">
    <property type="entry name" value="alpha/beta-Hydrolases"/>
    <property type="match status" value="1"/>
</dbReference>
<feature type="domain" description="AB hydrolase-1" evidence="3">
    <location>
        <begin position="30"/>
        <end position="266"/>
    </location>
</feature>
<dbReference type="PANTHER" id="PTHR43798:SF33">
    <property type="entry name" value="HYDROLASE, PUTATIVE (AFU_ORTHOLOGUE AFUA_2G14860)-RELATED"/>
    <property type="match status" value="1"/>
</dbReference>
<organism evidence="4 5">
    <name type="scientific">Symplocastrum torsivum CPER-KK1</name>
    <dbReference type="NCBI Taxonomy" id="450513"/>
    <lineage>
        <taxon>Bacteria</taxon>
        <taxon>Bacillati</taxon>
        <taxon>Cyanobacteriota</taxon>
        <taxon>Cyanophyceae</taxon>
        <taxon>Oscillatoriophycideae</taxon>
        <taxon>Oscillatoriales</taxon>
        <taxon>Microcoleaceae</taxon>
        <taxon>Symplocastrum</taxon>
    </lineage>
</organism>
<dbReference type="EMBL" id="JAHHIF010000011">
    <property type="protein sequence ID" value="MBW4544865.1"/>
    <property type="molecule type" value="Genomic_DNA"/>
</dbReference>
<name>A0A951PJ19_9CYAN</name>
<dbReference type="Gene3D" id="3.40.50.1820">
    <property type="entry name" value="alpha/beta hydrolase"/>
    <property type="match status" value="1"/>
</dbReference>
<protein>
    <submittedName>
        <fullName evidence="4">Alpha/beta hydrolase</fullName>
    </submittedName>
</protein>
<reference evidence="4" key="2">
    <citation type="journal article" date="2022" name="Microbiol. Resour. Announc.">
        <title>Metagenome Sequencing to Explore Phylogenomics of Terrestrial Cyanobacteria.</title>
        <authorList>
            <person name="Ward R.D."/>
            <person name="Stajich J.E."/>
            <person name="Johansen J.R."/>
            <person name="Huntemann M."/>
            <person name="Clum A."/>
            <person name="Foster B."/>
            <person name="Foster B."/>
            <person name="Roux S."/>
            <person name="Palaniappan K."/>
            <person name="Varghese N."/>
            <person name="Mukherjee S."/>
            <person name="Reddy T.B.K."/>
            <person name="Daum C."/>
            <person name="Copeland A."/>
            <person name="Chen I.A."/>
            <person name="Ivanova N.N."/>
            <person name="Kyrpides N.C."/>
            <person name="Shapiro N."/>
            <person name="Eloe-Fadrosh E.A."/>
            <person name="Pietrasiak N."/>
        </authorList>
    </citation>
    <scope>NUCLEOTIDE SEQUENCE</scope>
    <source>
        <strain evidence="4">CPER-KK1</strain>
    </source>
</reference>
<comment type="similarity">
    <text evidence="1">Belongs to the peptidase S33 family.</text>
</comment>
<evidence type="ECO:0000313" key="4">
    <source>
        <dbReference type="EMBL" id="MBW4544865.1"/>
    </source>
</evidence>
<dbReference type="InterPro" id="IPR050266">
    <property type="entry name" value="AB_hydrolase_sf"/>
</dbReference>
<proteinExistence type="inferred from homology"/>
<keyword evidence="2 4" id="KW-0378">Hydrolase</keyword>
<dbReference type="GO" id="GO:0016020">
    <property type="term" value="C:membrane"/>
    <property type="evidence" value="ECO:0007669"/>
    <property type="project" value="TreeGrafter"/>
</dbReference>
<accession>A0A951PJ19</accession>
<evidence type="ECO:0000313" key="5">
    <source>
        <dbReference type="Proteomes" id="UP000753908"/>
    </source>
</evidence>
<dbReference type="PANTHER" id="PTHR43798">
    <property type="entry name" value="MONOACYLGLYCEROL LIPASE"/>
    <property type="match status" value="1"/>
</dbReference>
<dbReference type="Pfam" id="PF00561">
    <property type="entry name" value="Abhydrolase_1"/>
    <property type="match status" value="1"/>
</dbReference>
<dbReference type="PRINTS" id="PR00111">
    <property type="entry name" value="ABHYDROLASE"/>
</dbReference>
<dbReference type="GO" id="GO:0004177">
    <property type="term" value="F:aminopeptidase activity"/>
    <property type="evidence" value="ECO:0007669"/>
    <property type="project" value="UniProtKB-EC"/>
</dbReference>
<dbReference type="InterPro" id="IPR029058">
    <property type="entry name" value="AB_hydrolase_fold"/>
</dbReference>
<sequence length="286" mass="32151">MRARIRDTEIYFDVEGSGLVVDGSRMREKPVMFVIHGGPGADHTSYKPSFSPLSHKAQLVYFDHRGQGRSACGAKETYTLENNVEDMEALRQHLGLDKIVVLGSSYGGMVALSYAVRYPQNVSHLIVIATVPDSRFLQRAKEILAQRGTEEQKAIAQRLWDGTFENEEQLREYFQVMAPMYSITYDPESRQKGWDRAILSADAINVAFGGFLRSYNVLDQLHKITSPTLVIGGRHDWICPPEFSEEIAKAIPKADLRIFENSGHSVRADEPEALLDAIAGFLVYKR</sequence>
<dbReference type="InterPro" id="IPR000073">
    <property type="entry name" value="AB_hydrolase_1"/>
</dbReference>
<dbReference type="GO" id="GO:0006508">
    <property type="term" value="P:proteolysis"/>
    <property type="evidence" value="ECO:0007669"/>
    <property type="project" value="InterPro"/>
</dbReference>
<comment type="caution">
    <text evidence="4">The sequence shown here is derived from an EMBL/GenBank/DDBJ whole genome shotgun (WGS) entry which is preliminary data.</text>
</comment>
<reference evidence="4" key="1">
    <citation type="submission" date="2021-05" db="EMBL/GenBank/DDBJ databases">
        <authorList>
            <person name="Pietrasiak N."/>
            <person name="Ward R."/>
            <person name="Stajich J.E."/>
            <person name="Kurbessoian T."/>
        </authorList>
    </citation>
    <scope>NUCLEOTIDE SEQUENCE</scope>
    <source>
        <strain evidence="4">CPER-KK1</strain>
    </source>
</reference>
<evidence type="ECO:0000256" key="1">
    <source>
        <dbReference type="ARBA" id="ARBA00010088"/>
    </source>
</evidence>
<evidence type="ECO:0000259" key="3">
    <source>
        <dbReference type="Pfam" id="PF00561"/>
    </source>
</evidence>
<gene>
    <name evidence="4" type="ORF">KME25_10545</name>
</gene>
<dbReference type="InterPro" id="IPR002410">
    <property type="entry name" value="Peptidase_S33"/>
</dbReference>